<accession>A6HYW9</accession>
<dbReference type="Proteomes" id="UP000234681">
    <property type="component" value="Chromosome 1"/>
</dbReference>
<gene>
    <name evidence="1" type="ORF">rCG_48228</name>
</gene>
<name>A6HYW9_RAT</name>
<protein>
    <submittedName>
        <fullName evidence="1">RCG48228</fullName>
    </submittedName>
</protein>
<reference evidence="2" key="1">
    <citation type="submission" date="2005-09" db="EMBL/GenBank/DDBJ databases">
        <authorList>
            <person name="Mural R.J."/>
            <person name="Li P.W."/>
            <person name="Adams M.D."/>
            <person name="Amanatides P.G."/>
            <person name="Baden-Tillson H."/>
            <person name="Barnstead M."/>
            <person name="Chin S.H."/>
            <person name="Dew I."/>
            <person name="Evans C.A."/>
            <person name="Ferriera S."/>
            <person name="Flanigan M."/>
            <person name="Fosler C."/>
            <person name="Glodek A."/>
            <person name="Gu Z."/>
            <person name="Holt R.A."/>
            <person name="Jennings D."/>
            <person name="Kraft C.L."/>
            <person name="Lu F."/>
            <person name="Nguyen T."/>
            <person name="Nusskern D.R."/>
            <person name="Pfannkoch C.M."/>
            <person name="Sitter C."/>
            <person name="Sutton G.G."/>
            <person name="Venter J.C."/>
            <person name="Wang Z."/>
            <person name="Woodage T."/>
            <person name="Zheng X.H."/>
            <person name="Zhong F."/>
        </authorList>
    </citation>
    <scope>NUCLEOTIDE SEQUENCE [LARGE SCALE GENOMIC DNA]</scope>
    <source>
        <strain>BN</strain>
        <strain evidence="2">Sprague-Dawley</strain>
    </source>
</reference>
<organism evidence="1 2">
    <name type="scientific">Rattus norvegicus</name>
    <name type="common">Rat</name>
    <dbReference type="NCBI Taxonomy" id="10116"/>
    <lineage>
        <taxon>Eukaryota</taxon>
        <taxon>Metazoa</taxon>
        <taxon>Chordata</taxon>
        <taxon>Craniata</taxon>
        <taxon>Vertebrata</taxon>
        <taxon>Euteleostomi</taxon>
        <taxon>Mammalia</taxon>
        <taxon>Eutheria</taxon>
        <taxon>Euarchontoglires</taxon>
        <taxon>Glires</taxon>
        <taxon>Rodentia</taxon>
        <taxon>Myomorpha</taxon>
        <taxon>Muroidea</taxon>
        <taxon>Muridae</taxon>
        <taxon>Murinae</taxon>
        <taxon>Rattus</taxon>
    </lineage>
</organism>
<proteinExistence type="predicted"/>
<dbReference type="AlphaFoldDB" id="A6HYW9"/>
<dbReference type="EMBL" id="CH473953">
    <property type="protein sequence ID" value="EDM12400.1"/>
    <property type="molecule type" value="Genomic_DNA"/>
</dbReference>
<evidence type="ECO:0000313" key="1">
    <source>
        <dbReference type="EMBL" id="EDM12400.1"/>
    </source>
</evidence>
<evidence type="ECO:0000313" key="2">
    <source>
        <dbReference type="Proteomes" id="UP000234681"/>
    </source>
</evidence>
<sequence length="50" mass="5312">MTKWSYFIAVEMEDPKPLGDSASEDYPSIIPHPVSLGSRLVGLAACCTGA</sequence>